<dbReference type="AlphaFoldDB" id="A0A9J6AXE2"/>
<gene>
    <name evidence="1" type="ORF">H5410_000994</name>
</gene>
<dbReference type="Proteomes" id="UP000824120">
    <property type="component" value="Chromosome 1"/>
</dbReference>
<accession>A0A9J6AXE2</accession>
<protein>
    <submittedName>
        <fullName evidence="1">Uncharacterized protein</fullName>
    </submittedName>
</protein>
<dbReference type="EMBL" id="JACXVP010000001">
    <property type="protein sequence ID" value="KAG5629277.1"/>
    <property type="molecule type" value="Genomic_DNA"/>
</dbReference>
<evidence type="ECO:0000313" key="2">
    <source>
        <dbReference type="Proteomes" id="UP000824120"/>
    </source>
</evidence>
<organism evidence="1 2">
    <name type="scientific">Solanum commersonii</name>
    <name type="common">Commerson's wild potato</name>
    <name type="synonym">Commerson's nightshade</name>
    <dbReference type="NCBI Taxonomy" id="4109"/>
    <lineage>
        <taxon>Eukaryota</taxon>
        <taxon>Viridiplantae</taxon>
        <taxon>Streptophyta</taxon>
        <taxon>Embryophyta</taxon>
        <taxon>Tracheophyta</taxon>
        <taxon>Spermatophyta</taxon>
        <taxon>Magnoliopsida</taxon>
        <taxon>eudicotyledons</taxon>
        <taxon>Gunneridae</taxon>
        <taxon>Pentapetalae</taxon>
        <taxon>asterids</taxon>
        <taxon>lamiids</taxon>
        <taxon>Solanales</taxon>
        <taxon>Solanaceae</taxon>
        <taxon>Solanoideae</taxon>
        <taxon>Solaneae</taxon>
        <taxon>Solanum</taxon>
    </lineage>
</organism>
<comment type="caution">
    <text evidence="1">The sequence shown here is derived from an EMBL/GenBank/DDBJ whole genome shotgun (WGS) entry which is preliminary data.</text>
</comment>
<proteinExistence type="predicted"/>
<evidence type="ECO:0000313" key="1">
    <source>
        <dbReference type="EMBL" id="KAG5629277.1"/>
    </source>
</evidence>
<reference evidence="1 2" key="1">
    <citation type="submission" date="2020-09" db="EMBL/GenBank/DDBJ databases">
        <title>De no assembly of potato wild relative species, Solanum commersonii.</title>
        <authorList>
            <person name="Cho K."/>
        </authorList>
    </citation>
    <scope>NUCLEOTIDE SEQUENCE [LARGE SCALE GENOMIC DNA]</scope>
    <source>
        <strain evidence="1">LZ3.2</strain>
        <tissue evidence="1">Leaf</tissue>
    </source>
</reference>
<name>A0A9J6AXE2_SOLCO</name>
<keyword evidence="2" id="KW-1185">Reference proteome</keyword>
<sequence>MVGSGPLLVYCISDDNILNHEYEDVESEKDETVAVKTVSCKGTNMLRDEIKEYKLYEMKMDLCYHPFFFHGVFGTKENVFLENKWIF</sequence>